<evidence type="ECO:0000259" key="3">
    <source>
        <dbReference type="SMART" id="SM00858"/>
    </source>
</evidence>
<dbReference type="SMART" id="SM00858">
    <property type="entry name" value="SAF"/>
    <property type="match status" value="1"/>
</dbReference>
<dbReference type="InterPro" id="IPR052172">
    <property type="entry name" value="UxaA_altronate/galactarate_dh"/>
</dbReference>
<evidence type="ECO:0000313" key="4">
    <source>
        <dbReference type="EMBL" id="MBD2755857.1"/>
    </source>
</evidence>
<dbReference type="Pfam" id="PF04295">
    <property type="entry name" value="GD_AH_second"/>
    <property type="match status" value="1"/>
</dbReference>
<feature type="domain" description="SAF" evidence="3">
    <location>
        <begin position="12"/>
        <end position="83"/>
    </location>
</feature>
<evidence type="ECO:0000256" key="2">
    <source>
        <dbReference type="ARBA" id="ARBA00023239"/>
    </source>
</evidence>
<comment type="similarity">
    <text evidence="1">Belongs to the UxaA family.</text>
</comment>
<dbReference type="Pfam" id="PF20629">
    <property type="entry name" value="GD_AH_C"/>
    <property type="match status" value="1"/>
</dbReference>
<gene>
    <name evidence="4" type="ORF">IC230_23345</name>
</gene>
<protein>
    <submittedName>
        <fullName evidence="4">Altronate dehydratase</fullName>
    </submittedName>
</protein>
<dbReference type="EMBL" id="JACXAA010000009">
    <property type="protein sequence ID" value="MBD2755857.1"/>
    <property type="molecule type" value="Genomic_DNA"/>
</dbReference>
<evidence type="ECO:0000256" key="1">
    <source>
        <dbReference type="ARBA" id="ARBA00010986"/>
    </source>
</evidence>
<dbReference type="Gene3D" id="2.30.130.110">
    <property type="match status" value="1"/>
</dbReference>
<dbReference type="InterPro" id="IPR007392">
    <property type="entry name" value="GD_AH_second"/>
</dbReference>
<dbReference type="GO" id="GO:0019698">
    <property type="term" value="P:D-galacturonate catabolic process"/>
    <property type="evidence" value="ECO:0007669"/>
    <property type="project" value="TreeGrafter"/>
</dbReference>
<dbReference type="AlphaFoldDB" id="A0A927GFF4"/>
<dbReference type="InterPro" id="IPR044144">
    <property type="entry name" value="SAF_UxaA/GarD"/>
</dbReference>
<dbReference type="RefSeq" id="WP_191041466.1">
    <property type="nucleotide sequence ID" value="NZ_JACXAA010000009.1"/>
</dbReference>
<dbReference type="GO" id="GO:0016829">
    <property type="term" value="F:lyase activity"/>
    <property type="evidence" value="ECO:0007669"/>
    <property type="project" value="UniProtKB-KW"/>
</dbReference>
<name>A0A927GFF4_9BACT</name>
<dbReference type="InterPro" id="IPR048332">
    <property type="entry name" value="GD_AH_C"/>
</dbReference>
<dbReference type="Proteomes" id="UP000653797">
    <property type="component" value="Unassembled WGS sequence"/>
</dbReference>
<keyword evidence="5" id="KW-1185">Reference proteome</keyword>
<dbReference type="CDD" id="cd11613">
    <property type="entry name" value="SAF_AH_GD"/>
    <property type="match status" value="1"/>
</dbReference>
<evidence type="ECO:0000313" key="5">
    <source>
        <dbReference type="Proteomes" id="UP000653797"/>
    </source>
</evidence>
<keyword evidence="2" id="KW-0456">Lyase</keyword>
<comment type="caution">
    <text evidence="4">The sequence shown here is derived from an EMBL/GenBank/DDBJ whole genome shotgun (WGS) entry which is preliminary data.</text>
</comment>
<reference evidence="4" key="1">
    <citation type="submission" date="2020-09" db="EMBL/GenBank/DDBJ databases">
        <authorList>
            <person name="Kim M.K."/>
        </authorList>
    </citation>
    <scope>NUCLEOTIDE SEQUENCE</scope>
    <source>
        <strain evidence="4">BT704</strain>
    </source>
</reference>
<dbReference type="PANTHER" id="PTHR30536">
    <property type="entry name" value="ALTRONATE/GALACTARATE DEHYDRATASE"/>
    <property type="match status" value="1"/>
</dbReference>
<dbReference type="PANTHER" id="PTHR30536:SF5">
    <property type="entry name" value="ALTRONATE DEHYDRATASE"/>
    <property type="match status" value="1"/>
</dbReference>
<proteinExistence type="inferred from homology"/>
<accession>A0A927GFF4</accession>
<organism evidence="4 5">
    <name type="scientific">Spirosoma validum</name>
    <dbReference type="NCBI Taxonomy" id="2771355"/>
    <lineage>
        <taxon>Bacteria</taxon>
        <taxon>Pseudomonadati</taxon>
        <taxon>Bacteroidota</taxon>
        <taxon>Cytophagia</taxon>
        <taxon>Cytophagales</taxon>
        <taxon>Cytophagaceae</taxon>
        <taxon>Spirosoma</taxon>
    </lineage>
</organism>
<dbReference type="InterPro" id="IPR013974">
    <property type="entry name" value="SAF"/>
</dbReference>
<sequence>MRQNVLKIHPDDSVFVALTDLEPGDQAFWEGSTLTVTEAVPAKHKVAIRNFAVGDPITMYGVLVGKAKQAIPMGGRLTTFNVQHATNSYDLDGSSYQWTPPAVDCWQNQTFMGYQRSDGRVGTANYWLVVPLVFCENRNIQVLEEALINDLGYARRHTYQHQTQELMQLVQAGRTVEEVLQADLDQSAQSFGNLDRKTLRLFPNVDGVKFLAHEGGCGGTRQDAQALCGLLAGYITHPNVAGATVLSLGCQNAQVSMLQDEIRKRNPNFDKPLFVLEQQTIGTEESLISQALRQTFAGLMQANACVRQPAPLSKLTIGLECGGSDGFSGISANPAVGQASDLIVALGGTVILSEFPELCGVEQELCDRSVDAETASRFRELMNTYAQRAKEAGSGFDMNPSPGNIRDGLITDAMKSAGASKKGGSSPVVAVLDYPELVTKPGLNLLCTPGNDVESTTAEVASGATVVLFTTGLGTPTGNPIAPVVKISSNTALANRMPDIIDVNTGTVIDGEETIQQAGERLLEQIIRVASGEVEVAAVRHGQDDFIPWKRGVSL</sequence>